<comment type="caution">
    <text evidence="3">The sequence shown here is derived from an EMBL/GenBank/DDBJ whole genome shotgun (WGS) entry which is preliminary data.</text>
</comment>
<reference evidence="3" key="2">
    <citation type="submission" date="2020-09" db="EMBL/GenBank/DDBJ databases">
        <authorList>
            <person name="Sun Q."/>
            <person name="Ohkuma M."/>
        </authorList>
    </citation>
    <scope>NUCLEOTIDE SEQUENCE</scope>
    <source>
        <strain evidence="3">JCM 3035</strain>
    </source>
</reference>
<dbReference type="AlphaFoldDB" id="A0A917RQ95"/>
<proteinExistence type="predicted"/>
<accession>A0A917RQ95</accession>
<dbReference type="Proteomes" id="UP000637788">
    <property type="component" value="Unassembled WGS sequence"/>
</dbReference>
<sequence length="304" mass="32043">MKVFLTGATGYIGGTVAVRLREAGHQVVGLVRDSTKADALAASGVEPVVGSLDDSELLTEQARRADGVINAANSDHRAAVEALRAGLEGSGKPFVHTSGSGVVGDDARGERNEQSYGDDIHDPGSAWQPEHPIRVARAAIHRVVLDSAEAGIRSSVLCPAMIYGHGLGAARNEVHISALVEQARHSGVVRHAGAGRNIWSTVHVEDLADLYLLALERSPAGTFYFVENGEESLKGLAASIAEALGLDGPEPWDIEAAGAFWGPQFTTGALASNSRVRTTRARDILGWKPRHGSVTEWIAADLTL</sequence>
<dbReference type="PANTHER" id="PTHR48079">
    <property type="entry name" value="PROTEIN YEEZ"/>
    <property type="match status" value="1"/>
</dbReference>
<reference evidence="3" key="1">
    <citation type="journal article" date="2014" name="Int. J. Syst. Evol. Microbiol.">
        <title>Complete genome sequence of Corynebacterium casei LMG S-19264T (=DSM 44701T), isolated from a smear-ripened cheese.</title>
        <authorList>
            <consortium name="US DOE Joint Genome Institute (JGI-PGF)"/>
            <person name="Walter F."/>
            <person name="Albersmeier A."/>
            <person name="Kalinowski J."/>
            <person name="Ruckert C."/>
        </authorList>
    </citation>
    <scope>NUCLEOTIDE SEQUENCE</scope>
    <source>
        <strain evidence="3">JCM 3035</strain>
    </source>
</reference>
<protein>
    <recommendedName>
        <fullName evidence="2">NAD-dependent epimerase/dehydratase domain-containing protein</fullName>
    </recommendedName>
</protein>
<feature type="compositionally biased region" description="Basic and acidic residues" evidence="1">
    <location>
        <begin position="105"/>
        <end position="122"/>
    </location>
</feature>
<name>A0A917RQ95_9ACTN</name>
<keyword evidence="4" id="KW-1185">Reference proteome</keyword>
<evidence type="ECO:0000259" key="2">
    <source>
        <dbReference type="Pfam" id="PF01370"/>
    </source>
</evidence>
<dbReference type="SUPFAM" id="SSF51735">
    <property type="entry name" value="NAD(P)-binding Rossmann-fold domains"/>
    <property type="match status" value="1"/>
</dbReference>
<dbReference type="GO" id="GO:0004029">
    <property type="term" value="F:aldehyde dehydrogenase (NAD+) activity"/>
    <property type="evidence" value="ECO:0007669"/>
    <property type="project" value="TreeGrafter"/>
</dbReference>
<dbReference type="Pfam" id="PF01370">
    <property type="entry name" value="Epimerase"/>
    <property type="match status" value="1"/>
</dbReference>
<dbReference type="PANTHER" id="PTHR48079:SF6">
    <property type="entry name" value="NAD(P)-BINDING DOMAIN-CONTAINING PROTEIN-RELATED"/>
    <property type="match status" value="1"/>
</dbReference>
<feature type="region of interest" description="Disordered" evidence="1">
    <location>
        <begin position="94"/>
        <end position="125"/>
    </location>
</feature>
<evidence type="ECO:0000313" key="4">
    <source>
        <dbReference type="Proteomes" id="UP000637788"/>
    </source>
</evidence>
<dbReference type="EMBL" id="BMPQ01000074">
    <property type="protein sequence ID" value="GGL18831.1"/>
    <property type="molecule type" value="Genomic_DNA"/>
</dbReference>
<evidence type="ECO:0000256" key="1">
    <source>
        <dbReference type="SAM" id="MobiDB-lite"/>
    </source>
</evidence>
<dbReference type="Gene3D" id="3.40.50.720">
    <property type="entry name" value="NAD(P)-binding Rossmann-like Domain"/>
    <property type="match status" value="1"/>
</dbReference>
<organism evidence="3 4">
    <name type="scientific">Streptomyces flaveus</name>
    <dbReference type="NCBI Taxonomy" id="66370"/>
    <lineage>
        <taxon>Bacteria</taxon>
        <taxon>Bacillati</taxon>
        <taxon>Actinomycetota</taxon>
        <taxon>Actinomycetes</taxon>
        <taxon>Kitasatosporales</taxon>
        <taxon>Streptomycetaceae</taxon>
        <taxon>Streptomyces</taxon>
        <taxon>Streptomyces aurantiacus group</taxon>
    </lineage>
</organism>
<dbReference type="GO" id="GO:0005737">
    <property type="term" value="C:cytoplasm"/>
    <property type="evidence" value="ECO:0007669"/>
    <property type="project" value="TreeGrafter"/>
</dbReference>
<dbReference type="InterPro" id="IPR036291">
    <property type="entry name" value="NAD(P)-bd_dom_sf"/>
</dbReference>
<gene>
    <name evidence="3" type="ORF">GCM10010094_94940</name>
</gene>
<dbReference type="RefSeq" id="WP_189327900.1">
    <property type="nucleotide sequence ID" value="NZ_BMPQ01000074.1"/>
</dbReference>
<evidence type="ECO:0000313" key="3">
    <source>
        <dbReference type="EMBL" id="GGL18831.1"/>
    </source>
</evidence>
<dbReference type="InterPro" id="IPR051783">
    <property type="entry name" value="NAD(P)-dependent_oxidoreduct"/>
</dbReference>
<dbReference type="InterPro" id="IPR001509">
    <property type="entry name" value="Epimerase_deHydtase"/>
</dbReference>
<feature type="domain" description="NAD-dependent epimerase/dehydratase" evidence="2">
    <location>
        <begin position="3"/>
        <end position="219"/>
    </location>
</feature>